<dbReference type="OrthoDB" id="9813510at2"/>
<evidence type="ECO:0000313" key="10">
    <source>
        <dbReference type="EMBL" id="RSE23270.1"/>
    </source>
</evidence>
<keyword evidence="4" id="KW-1277">Toxin-antitoxin system</keyword>
<dbReference type="InterPro" id="IPR011067">
    <property type="entry name" value="Plasmid_toxin/cell-grow_inhib"/>
</dbReference>
<dbReference type="RefSeq" id="WP_125294776.1">
    <property type="nucleotide sequence ID" value="NZ_DAMAQE010000076.1"/>
</dbReference>
<dbReference type="EMBL" id="JAWLOF010000015">
    <property type="protein sequence ID" value="MDV7024550.1"/>
    <property type="molecule type" value="Genomic_DNA"/>
</dbReference>
<keyword evidence="3" id="KW-0678">Repressor</keyword>
<accession>A0A3R9FR14</accession>
<dbReference type="AlphaFoldDB" id="A0A3R9FR14"/>
<evidence type="ECO:0000256" key="2">
    <source>
        <dbReference type="ARBA" id="ARBA00015075"/>
    </source>
</evidence>
<dbReference type="SUPFAM" id="SSF50118">
    <property type="entry name" value="Cell growth inhibitor/plasmid maintenance toxic component"/>
    <property type="match status" value="1"/>
</dbReference>
<keyword evidence="12" id="KW-1185">Reference proteome</keyword>
<keyword evidence="6" id="KW-0804">Transcription</keyword>
<dbReference type="Gene3D" id="2.30.30.110">
    <property type="match status" value="1"/>
</dbReference>
<keyword evidence="5" id="KW-0805">Transcription regulation</keyword>
<sequence length="105" mass="11447">MDQYVAYQNRGAGKESYPFLIAMQHPVANVLKHVLVIPVIELARLNASSPPAKVCPVVSIAGQQYIAMTHMMAGLPAKEVGDAVADLSHYRPVLRDAVEFLLNGY</sequence>
<dbReference type="GO" id="GO:0006276">
    <property type="term" value="P:plasmid maintenance"/>
    <property type="evidence" value="ECO:0007669"/>
    <property type="project" value="InterPro"/>
</dbReference>
<dbReference type="Proteomes" id="UP000275331">
    <property type="component" value="Unassembled WGS sequence"/>
</dbReference>
<dbReference type="GO" id="GO:0008657">
    <property type="term" value="F:DNA topoisomerase type II (double strand cut, ATP-hydrolyzing) inhibitor activity"/>
    <property type="evidence" value="ECO:0007669"/>
    <property type="project" value="InterPro"/>
</dbReference>
<evidence type="ECO:0000256" key="7">
    <source>
        <dbReference type="ARBA" id="ARBA00029628"/>
    </source>
</evidence>
<proteinExistence type="inferred from homology"/>
<dbReference type="Pfam" id="PF01845">
    <property type="entry name" value="CcdB"/>
    <property type="match status" value="1"/>
</dbReference>
<evidence type="ECO:0000313" key="12">
    <source>
        <dbReference type="Proteomes" id="UP001187066"/>
    </source>
</evidence>
<organism evidence="10 11">
    <name type="scientific">Atlantibacter subterraneus</name>
    <dbReference type="NCBI Taxonomy" id="255519"/>
    <lineage>
        <taxon>Bacteria</taxon>
        <taxon>Pseudomonadati</taxon>
        <taxon>Pseudomonadota</taxon>
        <taxon>Gammaproteobacteria</taxon>
        <taxon>Enterobacterales</taxon>
        <taxon>Enterobacteriaceae</taxon>
        <taxon>Atlantibacter</taxon>
    </lineage>
</organism>
<comment type="similarity">
    <text evidence="1">Belongs to the CcdB toxin family.</text>
</comment>
<dbReference type="EMBL" id="RHXB01000014">
    <property type="protein sequence ID" value="RSE23270.1"/>
    <property type="molecule type" value="Genomic_DNA"/>
</dbReference>
<evidence type="ECO:0000313" key="11">
    <source>
        <dbReference type="Proteomes" id="UP000275331"/>
    </source>
</evidence>
<dbReference type="InterPro" id="IPR002712">
    <property type="entry name" value="CcdB"/>
</dbReference>
<reference evidence="10 11" key="1">
    <citation type="submission" date="2018-10" db="EMBL/GenBank/DDBJ databases">
        <title>Transmission dynamics of multidrug resistant bacteria on intensive care unit surfaces.</title>
        <authorList>
            <person name="D'Souza A.W."/>
            <person name="Potter R.F."/>
            <person name="Wallace M."/>
            <person name="Shupe A."/>
            <person name="Patel S."/>
            <person name="Sun S."/>
            <person name="Gul D."/>
            <person name="Kwon J.H."/>
            <person name="Andleeb S."/>
            <person name="Burnham C.-A.D."/>
            <person name="Dantas G."/>
        </authorList>
    </citation>
    <scope>NUCLEOTIDE SEQUENCE [LARGE SCALE GENOMIC DNA]</scope>
    <source>
        <strain evidence="10 11">AS_373</strain>
    </source>
</reference>
<name>A0A3R9FR14_9ENTR</name>
<evidence type="ECO:0000256" key="5">
    <source>
        <dbReference type="ARBA" id="ARBA00023015"/>
    </source>
</evidence>
<evidence type="ECO:0000256" key="3">
    <source>
        <dbReference type="ARBA" id="ARBA00022491"/>
    </source>
</evidence>
<comment type="caution">
    <text evidence="10">The sequence shown here is derived from an EMBL/GenBank/DDBJ whole genome shotgun (WGS) entry which is preliminary data.</text>
</comment>
<reference evidence="9 12" key="2">
    <citation type="submission" date="2023-10" db="EMBL/GenBank/DDBJ databases">
        <authorList>
            <person name="Dale J."/>
        </authorList>
    </citation>
    <scope>NUCLEOTIDE SEQUENCE [LARGE SCALE GENOMIC DNA]</scope>
    <source>
        <strain evidence="9 12">2023EL-00970</strain>
    </source>
</reference>
<evidence type="ECO:0000256" key="6">
    <source>
        <dbReference type="ARBA" id="ARBA00023163"/>
    </source>
</evidence>
<evidence type="ECO:0000313" key="9">
    <source>
        <dbReference type="EMBL" id="MDV7024550.1"/>
    </source>
</evidence>
<evidence type="ECO:0000256" key="1">
    <source>
        <dbReference type="ARBA" id="ARBA00005230"/>
    </source>
</evidence>
<protein>
    <recommendedName>
        <fullName evidence="2">Toxin CcdB</fullName>
    </recommendedName>
    <alternativeName>
        <fullName evidence="8">Cytotoxic protein CcdB</fullName>
    </alternativeName>
    <alternativeName>
        <fullName evidence="7">Protein LetD</fullName>
    </alternativeName>
</protein>
<gene>
    <name evidence="10" type="ORF">EGT71_18985</name>
    <name evidence="9" type="ORF">R4P48_17950</name>
</gene>
<evidence type="ECO:0000256" key="8">
    <source>
        <dbReference type="ARBA" id="ARBA00033135"/>
    </source>
</evidence>
<dbReference type="Proteomes" id="UP001187066">
    <property type="component" value="Unassembled WGS sequence"/>
</dbReference>
<evidence type="ECO:0000256" key="4">
    <source>
        <dbReference type="ARBA" id="ARBA00022649"/>
    </source>
</evidence>